<proteinExistence type="predicted"/>
<evidence type="ECO:0000256" key="1">
    <source>
        <dbReference type="SAM" id="SignalP"/>
    </source>
</evidence>
<evidence type="ECO:0000313" key="3">
    <source>
        <dbReference type="Proteomes" id="UP000092651"/>
    </source>
</evidence>
<organism evidence="2 3">
    <name type="scientific">Chryseobacterium artocarpi</name>
    <dbReference type="NCBI Taxonomy" id="1414727"/>
    <lineage>
        <taxon>Bacteria</taxon>
        <taxon>Pseudomonadati</taxon>
        <taxon>Bacteroidota</taxon>
        <taxon>Flavobacteriia</taxon>
        <taxon>Flavobacteriales</taxon>
        <taxon>Weeksellaceae</taxon>
        <taxon>Chryseobacterium group</taxon>
        <taxon>Chryseobacterium</taxon>
    </lineage>
</organism>
<accession>A0A1B8ZZL4</accession>
<dbReference type="RefSeq" id="WP_065392791.1">
    <property type="nucleotide sequence ID" value="NZ_MAYH01000001.1"/>
</dbReference>
<dbReference type="SUPFAM" id="SSF82185">
    <property type="entry name" value="Histone H3 K4-specific methyltransferase SET7/9 N-terminal domain"/>
    <property type="match status" value="1"/>
</dbReference>
<evidence type="ECO:0008006" key="4">
    <source>
        <dbReference type="Google" id="ProtNLM"/>
    </source>
</evidence>
<feature type="signal peptide" evidence="1">
    <location>
        <begin position="1"/>
        <end position="20"/>
    </location>
</feature>
<feature type="chain" id="PRO_5008621426" description="Membrane-binding protein" evidence="1">
    <location>
        <begin position="21"/>
        <end position="445"/>
    </location>
</feature>
<evidence type="ECO:0000313" key="2">
    <source>
        <dbReference type="EMBL" id="OCA77035.1"/>
    </source>
</evidence>
<keyword evidence="3" id="KW-1185">Reference proteome</keyword>
<name>A0A1B8ZZL4_9FLAO</name>
<sequence length="445" mass="52368">MMKKRYLLLSILYIPTHFFAQNKTVYFDSDWKETQKSNAKYYRRLPLLKLGNLELIQDHYVKGDSPQMQGYFVTGDEKNKVGDVFWFYQDQTDASGTSYINKTAQKKLTYYFDDGKVWKTIQYGDSLKVGKTIEYKPDGSILGEAIYKDGYIQSGVVGTLLSRNGYRSYNKKTQADDMVQLPEKEEKNSEYKQIYYWKHNLKTAVEYSYRNGKCILEMNFDKDGNLVQKLDSTSYYISSKNLKNGKSFYYRTQKSGVIDEPLYIEYKSFPFSNVTMENVSHIILHRGTVNFLEKHSTKDLYREIEYRFFTENGLQTMRLERDFQNEKAWKPMKEYQNTETSIVSVSEIEPLSIEKIFQKFGKRKWINPYFKNKPFTEYIYFSSPEFMGKTIQNSSSGKTQTNDKESVLIYISLIPGKYMILRENGGYFIPKTTGDLIEIPNYVQE</sequence>
<dbReference type="OrthoDB" id="830908at2"/>
<dbReference type="Proteomes" id="UP000092651">
    <property type="component" value="Unassembled WGS sequence"/>
</dbReference>
<gene>
    <name evidence="2" type="ORF">BBI01_00795</name>
</gene>
<protein>
    <recommendedName>
        <fullName evidence="4">Membrane-binding protein</fullName>
    </recommendedName>
</protein>
<dbReference type="EMBL" id="MAYH01000001">
    <property type="protein sequence ID" value="OCA77035.1"/>
    <property type="molecule type" value="Genomic_DNA"/>
</dbReference>
<keyword evidence="1" id="KW-0732">Signal</keyword>
<comment type="caution">
    <text evidence="2">The sequence shown here is derived from an EMBL/GenBank/DDBJ whole genome shotgun (WGS) entry which is preliminary data.</text>
</comment>
<reference evidence="2 3" key="1">
    <citation type="submission" date="2016-07" db="EMBL/GenBank/DDBJ databases">
        <authorList>
            <person name="Jeong J.-J."/>
            <person name="Kim D.W."/>
            <person name="Sang M.K."/>
            <person name="Choi I.-G."/>
            <person name="Kim K.D."/>
        </authorList>
    </citation>
    <scope>NUCLEOTIDE SEQUENCE [LARGE SCALE GENOMIC DNA]</scope>
    <source>
        <strain evidence="2 3">UTM-3</strain>
    </source>
</reference>
<dbReference type="AlphaFoldDB" id="A0A1B8ZZL4"/>